<sequence length="481" mass="51075">MAYVITQNCCSDASCVVVCPVGCIHPTPDEPGFGTAELLHIDPQTCVDCGACADACPVDAILPGDKLSVDDEWYAGFNAGYYQDNPTAPEWYRRTPPQVARVSADGLRVAIVGSGAAGFYAATALLRHPGVRVDMYEKLSAPYGLIRYGVAPDHPHTKAVTDQFRWPPGQQKRFTLHLRVEIGQDITHDELLRDHHAVIYAYGAAGERRLGIAGENLAGVVGALSFVGWYNGHPDHAALAPDLNGQRAVVIGTGNVALDLARILTADPDALAGTDIAAAALASLRRSRIEEVVVLGRRGAEHAAFTTPELYALSRAAGVDVIVDPDNVPAGTGRKLDLLREIAARPATAGNKRIVLRFNTSPVEILGDHTVTGVRCSDGRIVQTGLVLRSIGFRGHAIAGVPFDDDTGTIPAVAGRVADGVYATGWIKRGPTGGIGTNRTCAEETVTTLLADYEAGRLTAPQRPRAVNRRLRLWPVGSRGA</sequence>
<comment type="cofactor">
    <cofactor evidence="1">
        <name>FAD</name>
        <dbReference type="ChEBI" id="CHEBI:57692"/>
    </cofactor>
</comment>
<evidence type="ECO:0000256" key="3">
    <source>
        <dbReference type="ARBA" id="ARBA00022630"/>
    </source>
</evidence>
<dbReference type="Gene3D" id="3.40.50.720">
    <property type="entry name" value="NAD(P)-binding Rossmann-like Domain"/>
    <property type="match status" value="1"/>
</dbReference>
<keyword evidence="8" id="KW-0408">Iron</keyword>
<dbReference type="InterPro" id="IPR017896">
    <property type="entry name" value="4Fe4S_Fe-S-bd"/>
</dbReference>
<keyword evidence="4" id="KW-0479">Metal-binding</keyword>
<evidence type="ECO:0000256" key="8">
    <source>
        <dbReference type="ARBA" id="ARBA00023004"/>
    </source>
</evidence>
<evidence type="ECO:0000259" key="11">
    <source>
        <dbReference type="PROSITE" id="PS51379"/>
    </source>
</evidence>
<dbReference type="EMBL" id="AP027452">
    <property type="protein sequence ID" value="BDY27774.1"/>
    <property type="molecule type" value="Genomic_DNA"/>
</dbReference>
<feature type="domain" description="4Fe-4S ferredoxin-type" evidence="11">
    <location>
        <begin position="1"/>
        <end position="29"/>
    </location>
</feature>
<accession>A0AAI8XJS0</accession>
<evidence type="ECO:0000313" key="12">
    <source>
        <dbReference type="EMBL" id="BDY27774.1"/>
    </source>
</evidence>
<evidence type="ECO:0000256" key="7">
    <source>
        <dbReference type="ARBA" id="ARBA00023002"/>
    </source>
</evidence>
<dbReference type="AlphaFoldDB" id="A0AAI8XJS0"/>
<dbReference type="Gene3D" id="3.30.70.20">
    <property type="match status" value="1"/>
</dbReference>
<evidence type="ECO:0000256" key="6">
    <source>
        <dbReference type="ARBA" id="ARBA00022857"/>
    </source>
</evidence>
<evidence type="ECO:0000313" key="13">
    <source>
        <dbReference type="Proteomes" id="UP001241092"/>
    </source>
</evidence>
<evidence type="ECO:0000256" key="4">
    <source>
        <dbReference type="ARBA" id="ARBA00022723"/>
    </source>
</evidence>
<keyword evidence="3" id="KW-0285">Flavoprotein</keyword>
<dbReference type="InterPro" id="IPR017900">
    <property type="entry name" value="4Fe4S_Fe_S_CS"/>
</dbReference>
<keyword evidence="7 12" id="KW-0560">Oxidoreductase</keyword>
<dbReference type="PROSITE" id="PS00198">
    <property type="entry name" value="4FE4S_FER_1"/>
    <property type="match status" value="1"/>
</dbReference>
<dbReference type="PANTHER" id="PTHR48467:SF1">
    <property type="entry name" value="GLUTAMATE SYNTHASE 1 [NADH], CHLOROPLASTIC-LIKE"/>
    <property type="match status" value="1"/>
</dbReference>
<organism evidence="12 13">
    <name type="scientific">Mycolicibacterium mageritense</name>
    <name type="common">Mycobacterium mageritense</name>
    <dbReference type="NCBI Taxonomy" id="53462"/>
    <lineage>
        <taxon>Bacteria</taxon>
        <taxon>Bacillati</taxon>
        <taxon>Actinomycetota</taxon>
        <taxon>Actinomycetes</taxon>
        <taxon>Mycobacteriales</taxon>
        <taxon>Mycobacteriaceae</taxon>
        <taxon>Mycolicibacterium</taxon>
    </lineage>
</organism>
<protein>
    <recommendedName>
        <fullName evidence="2">ferredoxin--NADP(+) reductase</fullName>
        <ecNumber evidence="2">1.18.1.2</ecNumber>
    </recommendedName>
</protein>
<evidence type="ECO:0000256" key="9">
    <source>
        <dbReference type="ARBA" id="ARBA00023014"/>
    </source>
</evidence>
<keyword evidence="9" id="KW-0411">Iron-sulfur</keyword>
<keyword evidence="5" id="KW-0274">FAD</keyword>
<dbReference type="GO" id="GO:0051536">
    <property type="term" value="F:iron-sulfur cluster binding"/>
    <property type="evidence" value="ECO:0007669"/>
    <property type="project" value="UniProtKB-KW"/>
</dbReference>
<dbReference type="GO" id="GO:0046872">
    <property type="term" value="F:metal ion binding"/>
    <property type="evidence" value="ECO:0007669"/>
    <property type="project" value="UniProtKB-KW"/>
</dbReference>
<evidence type="ECO:0000256" key="2">
    <source>
        <dbReference type="ARBA" id="ARBA00013223"/>
    </source>
</evidence>
<dbReference type="Pfam" id="PF00037">
    <property type="entry name" value="Fer4"/>
    <property type="match status" value="1"/>
</dbReference>
<dbReference type="InterPro" id="IPR036188">
    <property type="entry name" value="FAD/NAD-bd_sf"/>
</dbReference>
<dbReference type="Proteomes" id="UP001241092">
    <property type="component" value="Chromosome"/>
</dbReference>
<evidence type="ECO:0000256" key="5">
    <source>
        <dbReference type="ARBA" id="ARBA00022827"/>
    </source>
</evidence>
<dbReference type="Pfam" id="PF07992">
    <property type="entry name" value="Pyr_redox_2"/>
    <property type="match status" value="1"/>
</dbReference>
<proteinExistence type="predicted"/>
<dbReference type="SUPFAM" id="SSF51971">
    <property type="entry name" value="Nucleotide-binding domain"/>
    <property type="match status" value="1"/>
</dbReference>
<dbReference type="RefSeq" id="WP_276822166.1">
    <property type="nucleotide sequence ID" value="NZ_AP027452.1"/>
</dbReference>
<dbReference type="PANTHER" id="PTHR48467">
    <property type="entry name" value="GLUTAMATE SYNTHASE 1 [NADH], CHLOROPLASTIC-LIKE"/>
    <property type="match status" value="1"/>
</dbReference>
<comment type="catalytic activity">
    <reaction evidence="10">
        <text>2 reduced [2Fe-2S]-[ferredoxin] + NADP(+) + H(+) = 2 oxidized [2Fe-2S]-[ferredoxin] + NADPH</text>
        <dbReference type="Rhea" id="RHEA:20125"/>
        <dbReference type="Rhea" id="RHEA-COMP:10000"/>
        <dbReference type="Rhea" id="RHEA-COMP:10001"/>
        <dbReference type="ChEBI" id="CHEBI:15378"/>
        <dbReference type="ChEBI" id="CHEBI:33737"/>
        <dbReference type="ChEBI" id="CHEBI:33738"/>
        <dbReference type="ChEBI" id="CHEBI:57783"/>
        <dbReference type="ChEBI" id="CHEBI:58349"/>
        <dbReference type="EC" id="1.18.1.2"/>
    </reaction>
</comment>
<evidence type="ECO:0000256" key="10">
    <source>
        <dbReference type="ARBA" id="ARBA00047776"/>
    </source>
</evidence>
<name>A0AAI8XJS0_MYCME</name>
<dbReference type="PROSITE" id="PS51379">
    <property type="entry name" value="4FE4S_FER_2"/>
    <property type="match status" value="2"/>
</dbReference>
<dbReference type="CDD" id="cd04410">
    <property type="entry name" value="DMSOR_beta-like"/>
    <property type="match status" value="1"/>
</dbReference>
<dbReference type="EC" id="1.18.1.2" evidence="2"/>
<dbReference type="InterPro" id="IPR055275">
    <property type="entry name" value="Ferredox_Rdtase"/>
</dbReference>
<feature type="domain" description="4Fe-4S ferredoxin-type" evidence="11">
    <location>
        <begin position="37"/>
        <end position="66"/>
    </location>
</feature>
<evidence type="ECO:0000256" key="1">
    <source>
        <dbReference type="ARBA" id="ARBA00001974"/>
    </source>
</evidence>
<keyword evidence="6" id="KW-0521">NADP</keyword>
<dbReference type="Gene3D" id="3.50.50.60">
    <property type="entry name" value="FAD/NAD(P)-binding domain"/>
    <property type="match status" value="1"/>
</dbReference>
<dbReference type="InterPro" id="IPR023753">
    <property type="entry name" value="FAD/NAD-binding_dom"/>
</dbReference>
<dbReference type="GO" id="GO:0004324">
    <property type="term" value="F:ferredoxin-NADP+ reductase activity"/>
    <property type="evidence" value="ECO:0007669"/>
    <property type="project" value="UniProtKB-EC"/>
</dbReference>
<gene>
    <name evidence="12" type="primary">fprB_2</name>
    <name evidence="12" type="ORF">hbim_01701</name>
</gene>
<dbReference type="SUPFAM" id="SSF54862">
    <property type="entry name" value="4Fe-4S ferredoxins"/>
    <property type="match status" value="1"/>
</dbReference>
<reference evidence="12" key="1">
    <citation type="submission" date="2023-03" db="EMBL/GenBank/DDBJ databases">
        <title>Draft genome sequence of a Mycolicibacterium mageritense strain H4_3_1 isolated from a hybrid biological-inorganic system reactor.</title>
        <authorList>
            <person name="Feng X."/>
            <person name="Kazama D."/>
            <person name="Sato K."/>
            <person name="Kobayashi H."/>
        </authorList>
    </citation>
    <scope>NUCLEOTIDE SEQUENCE</scope>
    <source>
        <strain evidence="12">H4_3_1</strain>
    </source>
</reference>
<dbReference type="PRINTS" id="PR00419">
    <property type="entry name" value="ADXRDTASE"/>
</dbReference>